<protein>
    <submittedName>
        <fullName evidence="2">MBL fold metallo-hydrolase</fullName>
    </submittedName>
</protein>
<dbReference type="PANTHER" id="PTHR43546:SF8">
    <property type="entry name" value="METALLO-BETA-LACTAMASE DOMAIN-CONTAINING PROTEIN"/>
    <property type="match status" value="1"/>
</dbReference>
<proteinExistence type="predicted"/>
<evidence type="ECO:0000259" key="1">
    <source>
        <dbReference type="SMART" id="SM00849"/>
    </source>
</evidence>
<evidence type="ECO:0000313" key="2">
    <source>
        <dbReference type="EMBL" id="MBS3061469.1"/>
    </source>
</evidence>
<accession>A0A8T4L7G9</accession>
<name>A0A8T4L7G9_9ARCH</name>
<dbReference type="PANTHER" id="PTHR43546">
    <property type="entry name" value="UPF0173 METAL-DEPENDENT HYDROLASE MJ1163-RELATED"/>
    <property type="match status" value="1"/>
</dbReference>
<evidence type="ECO:0000313" key="3">
    <source>
        <dbReference type="Proteomes" id="UP000675968"/>
    </source>
</evidence>
<reference evidence="2" key="1">
    <citation type="submission" date="2021-03" db="EMBL/GenBank/DDBJ databases">
        <authorList>
            <person name="Jaffe A."/>
        </authorList>
    </citation>
    <scope>NUCLEOTIDE SEQUENCE</scope>
    <source>
        <strain evidence="2">RIFCSPLOWO2_01_FULL_AR10_48_17</strain>
    </source>
</reference>
<reference evidence="2" key="2">
    <citation type="submission" date="2021-05" db="EMBL/GenBank/DDBJ databases">
        <title>Protein family content uncovers lineage relationships and bacterial pathway maintenance mechanisms in DPANN archaea.</title>
        <authorList>
            <person name="Castelle C.J."/>
            <person name="Meheust R."/>
            <person name="Jaffe A.L."/>
            <person name="Seitz K."/>
            <person name="Gong X."/>
            <person name="Baker B.J."/>
            <person name="Banfield J.F."/>
        </authorList>
    </citation>
    <scope>NUCLEOTIDE SEQUENCE</scope>
    <source>
        <strain evidence="2">RIFCSPLOWO2_01_FULL_AR10_48_17</strain>
    </source>
</reference>
<dbReference type="SUPFAM" id="SSF56281">
    <property type="entry name" value="Metallo-hydrolase/oxidoreductase"/>
    <property type="match status" value="1"/>
</dbReference>
<sequence>MTSTIEPTRDIDDLVHSIDWLGHDGFFITGSKKIVIDPYDIGSFSKKADVVLISHEHRDHCSPKDIEKVSGKETRIVASVQAVKALTGNVQVLHPDESLEVEGLQITGIPAYNTNKFRSQGVPFHPKEDQKLGFVFEMDDIRYYFAGDTDFIPEMKKIKKIHVAFLPISGTYVMTVDEAVKAARTINPRLVIPMHFGSIVGTKQDAVSFAEKAGIAVHIPEKEI</sequence>
<dbReference type="InterPro" id="IPR001279">
    <property type="entry name" value="Metallo-B-lactamas"/>
</dbReference>
<dbReference type="Gene3D" id="3.60.15.10">
    <property type="entry name" value="Ribonuclease Z/Hydroxyacylglutathione hydrolase-like"/>
    <property type="match status" value="1"/>
</dbReference>
<dbReference type="EMBL" id="JAGVWC010000009">
    <property type="protein sequence ID" value="MBS3061469.1"/>
    <property type="molecule type" value="Genomic_DNA"/>
</dbReference>
<dbReference type="InterPro" id="IPR036866">
    <property type="entry name" value="RibonucZ/Hydroxyglut_hydro"/>
</dbReference>
<dbReference type="AlphaFoldDB" id="A0A8T4L7G9"/>
<dbReference type="Pfam" id="PF13483">
    <property type="entry name" value="Lactamase_B_3"/>
    <property type="match status" value="1"/>
</dbReference>
<dbReference type="InterPro" id="IPR050114">
    <property type="entry name" value="UPF0173_UPF0282_UlaG_hydrolase"/>
</dbReference>
<organism evidence="2 3">
    <name type="scientific">Candidatus Iainarchaeum sp</name>
    <dbReference type="NCBI Taxonomy" id="3101447"/>
    <lineage>
        <taxon>Archaea</taxon>
        <taxon>Candidatus Iainarchaeota</taxon>
        <taxon>Candidatus Iainarchaeia</taxon>
        <taxon>Candidatus Iainarchaeales</taxon>
        <taxon>Candidatus Iainarchaeaceae</taxon>
        <taxon>Candidatus Iainarchaeum</taxon>
    </lineage>
</organism>
<gene>
    <name evidence="2" type="ORF">J4215_02705</name>
</gene>
<dbReference type="SMART" id="SM00849">
    <property type="entry name" value="Lactamase_B"/>
    <property type="match status" value="1"/>
</dbReference>
<feature type="domain" description="Metallo-beta-lactamase" evidence="1">
    <location>
        <begin position="22"/>
        <end position="195"/>
    </location>
</feature>
<dbReference type="Proteomes" id="UP000675968">
    <property type="component" value="Unassembled WGS sequence"/>
</dbReference>
<comment type="caution">
    <text evidence="2">The sequence shown here is derived from an EMBL/GenBank/DDBJ whole genome shotgun (WGS) entry which is preliminary data.</text>
</comment>